<dbReference type="GeneID" id="93922958"/>
<reference evidence="2 3" key="1">
    <citation type="submission" date="2018-05" db="EMBL/GenBank/DDBJ databases">
        <title>Complete genome sequences of Streptococcus sobrinus.</title>
        <authorList>
            <person name="Sales M."/>
            <person name="Jensen P.A."/>
        </authorList>
    </citation>
    <scope>NUCLEOTIDE SEQUENCE [LARGE SCALE GENOMIC DNA]</scope>
    <source>
        <strain evidence="2 3">SL1</strain>
    </source>
</reference>
<sequence>MTIKADLGRRIKAERNQKKISQSSFCGDEEKLTIRQLQRIEHGQSLPTLEKLEFIADRLDIKMSDLLEGRDIQLPDDYWEMKARIVKFPTYGDEERIQQKQNLIDEIYDKYFDSLPEDELLFLDLSENILGGIHDKNIPDIEEIYDDAFDQVLKKERFDFNDYLYLGYFLQQCRKDSDYDYKTFKKIEQKLLKQELLADDLYNIELLATVMDAATVYAFHDDYGNIMPLLEKLNRIIEKAQLPTYKVGLLELEAKYYIKVVEDKEKAKELYQRALMLGDILDDPTIIADVKMEMKNDGIDE</sequence>
<organism evidence="2 3">
    <name type="scientific">Streptococcus sobrinus</name>
    <dbReference type="NCBI Taxonomy" id="1310"/>
    <lineage>
        <taxon>Bacteria</taxon>
        <taxon>Bacillati</taxon>
        <taxon>Bacillota</taxon>
        <taxon>Bacilli</taxon>
        <taxon>Lactobacillales</taxon>
        <taxon>Streptococcaceae</taxon>
        <taxon>Streptococcus</taxon>
    </lineage>
</organism>
<proteinExistence type="predicted"/>
<name>A0ABM6W332_9STRE</name>
<evidence type="ECO:0000313" key="3">
    <source>
        <dbReference type="Proteomes" id="UP000245369"/>
    </source>
</evidence>
<dbReference type="InterPro" id="IPR040799">
    <property type="entry name" value="ComR_TPR"/>
</dbReference>
<protein>
    <submittedName>
        <fullName evidence="2">XRE family transcriptional regulator</fullName>
    </submittedName>
</protein>
<dbReference type="RefSeq" id="WP_002959603.1">
    <property type="nucleotide sequence ID" value="NZ_CP029490.1"/>
</dbReference>
<evidence type="ECO:0000259" key="1">
    <source>
        <dbReference type="PROSITE" id="PS50943"/>
    </source>
</evidence>
<dbReference type="SUPFAM" id="SSF47413">
    <property type="entry name" value="lambda repressor-like DNA-binding domains"/>
    <property type="match status" value="1"/>
</dbReference>
<dbReference type="PROSITE" id="PS50943">
    <property type="entry name" value="HTH_CROC1"/>
    <property type="match status" value="1"/>
</dbReference>
<evidence type="ECO:0000313" key="2">
    <source>
        <dbReference type="EMBL" id="AWN19899.1"/>
    </source>
</evidence>
<keyword evidence="3" id="KW-1185">Reference proteome</keyword>
<dbReference type="CDD" id="cd00093">
    <property type="entry name" value="HTH_XRE"/>
    <property type="match status" value="1"/>
</dbReference>
<dbReference type="InterPro" id="IPR010982">
    <property type="entry name" value="Lambda_DNA-bd_dom_sf"/>
</dbReference>
<dbReference type="Gene3D" id="1.10.260.40">
    <property type="entry name" value="lambda repressor-like DNA-binding domains"/>
    <property type="match status" value="1"/>
</dbReference>
<dbReference type="EMBL" id="CP029490">
    <property type="protein sequence ID" value="AWN19899.1"/>
    <property type="molecule type" value="Genomic_DNA"/>
</dbReference>
<dbReference type="Proteomes" id="UP000245369">
    <property type="component" value="Chromosome"/>
</dbReference>
<feature type="domain" description="HTH cro/C1-type" evidence="1">
    <location>
        <begin position="11"/>
        <end position="66"/>
    </location>
</feature>
<gene>
    <name evidence="2" type="ORF">DK182_00270</name>
</gene>
<dbReference type="InterPro" id="IPR001387">
    <property type="entry name" value="Cro/C1-type_HTH"/>
</dbReference>
<accession>A0ABM6W332</accession>
<dbReference type="Pfam" id="PF18710">
    <property type="entry name" value="ComR_TPR"/>
    <property type="match status" value="1"/>
</dbReference>